<dbReference type="PANTHER" id="PTHR12939">
    <property type="entry name" value="SARCOGLYCAN"/>
    <property type="match status" value="1"/>
</dbReference>
<sequence length="217" mass="23437">MNTTNASLNVCTRLPCRGCQLHADTDPPDQTDSQSPRFKAQYIKTDEAEAIKARASSARTHDSRRRPDPGGRQKSRFRRRSYPSSVAGVNPRVQPGSNLVAPSAHSEARGTPSGSHVTDHVTEQLLTLACTARSGLSHQGWVWPWGGEGFEQIFLNANSIRLGGLPHGSVDPLLTPGTSYTKQTVYEVCACPSGKLYLSPAESASTCQTTNSVCLWS</sequence>
<accession>A0AAD9DTD1</accession>
<dbReference type="GO" id="GO:0016012">
    <property type="term" value="C:sarcoglycan complex"/>
    <property type="evidence" value="ECO:0007669"/>
    <property type="project" value="InterPro"/>
</dbReference>
<reference evidence="2" key="1">
    <citation type="submission" date="2023-03" db="EMBL/GenBank/DDBJ databases">
        <title>Electrophorus voltai genome.</title>
        <authorList>
            <person name="Bian C."/>
        </authorList>
    </citation>
    <scope>NUCLEOTIDE SEQUENCE</scope>
    <source>
        <strain evidence="2">CB-2022</strain>
        <tissue evidence="2">Muscle</tissue>
    </source>
</reference>
<gene>
    <name evidence="2" type="ORF">P4O66_012420</name>
</gene>
<comment type="caution">
    <text evidence="2">The sequence shown here is derived from an EMBL/GenBank/DDBJ whole genome shotgun (WGS) entry which is preliminary data.</text>
</comment>
<proteinExistence type="predicted"/>
<dbReference type="GO" id="GO:0048738">
    <property type="term" value="P:cardiac muscle tissue development"/>
    <property type="evidence" value="ECO:0007669"/>
    <property type="project" value="TreeGrafter"/>
</dbReference>
<keyword evidence="3" id="KW-1185">Reference proteome</keyword>
<feature type="region of interest" description="Disordered" evidence="1">
    <location>
        <begin position="24"/>
        <end position="118"/>
    </location>
</feature>
<evidence type="ECO:0000313" key="2">
    <source>
        <dbReference type="EMBL" id="KAK1792483.1"/>
    </source>
</evidence>
<feature type="compositionally biased region" description="Basic and acidic residues" evidence="1">
    <location>
        <begin position="59"/>
        <end position="71"/>
    </location>
</feature>
<dbReference type="GO" id="GO:0060047">
    <property type="term" value="P:heart contraction"/>
    <property type="evidence" value="ECO:0007669"/>
    <property type="project" value="TreeGrafter"/>
</dbReference>
<dbReference type="AlphaFoldDB" id="A0AAD9DTD1"/>
<dbReference type="Proteomes" id="UP001239994">
    <property type="component" value="Unassembled WGS sequence"/>
</dbReference>
<organism evidence="2 3">
    <name type="scientific">Electrophorus voltai</name>
    <dbReference type="NCBI Taxonomy" id="2609070"/>
    <lineage>
        <taxon>Eukaryota</taxon>
        <taxon>Metazoa</taxon>
        <taxon>Chordata</taxon>
        <taxon>Craniata</taxon>
        <taxon>Vertebrata</taxon>
        <taxon>Euteleostomi</taxon>
        <taxon>Actinopterygii</taxon>
        <taxon>Neopterygii</taxon>
        <taxon>Teleostei</taxon>
        <taxon>Ostariophysi</taxon>
        <taxon>Gymnotiformes</taxon>
        <taxon>Gymnotoidei</taxon>
        <taxon>Gymnotidae</taxon>
        <taxon>Electrophorus</taxon>
    </lineage>
</organism>
<protein>
    <submittedName>
        <fullName evidence="2">Uncharacterized protein</fullName>
    </submittedName>
</protein>
<dbReference type="EMBL" id="JAROKS010000019">
    <property type="protein sequence ID" value="KAK1792483.1"/>
    <property type="molecule type" value="Genomic_DNA"/>
</dbReference>
<evidence type="ECO:0000256" key="1">
    <source>
        <dbReference type="SAM" id="MobiDB-lite"/>
    </source>
</evidence>
<dbReference type="GO" id="GO:0042383">
    <property type="term" value="C:sarcolemma"/>
    <property type="evidence" value="ECO:0007669"/>
    <property type="project" value="TreeGrafter"/>
</dbReference>
<dbReference type="PANTHER" id="PTHR12939:SF5">
    <property type="entry name" value="ZETA-SARCOGLYCAN"/>
    <property type="match status" value="1"/>
</dbReference>
<evidence type="ECO:0000313" key="3">
    <source>
        <dbReference type="Proteomes" id="UP001239994"/>
    </source>
</evidence>
<dbReference type="InterPro" id="IPR039972">
    <property type="entry name" value="Sarcoglycan_gamma/delta/zeta"/>
</dbReference>
<name>A0AAD9DTD1_9TELE</name>